<proteinExistence type="inferred from homology"/>
<feature type="signal peptide" evidence="2">
    <location>
        <begin position="1"/>
        <end position="34"/>
    </location>
</feature>
<dbReference type="PANTHER" id="PTHR42928:SF5">
    <property type="entry name" value="BLR1237 PROTEIN"/>
    <property type="match status" value="1"/>
</dbReference>
<gene>
    <name evidence="3" type="ORF">CAK95_22260</name>
</gene>
<dbReference type="KEGG" id="psin:CAK95_22260"/>
<dbReference type="Gene3D" id="3.40.190.150">
    <property type="entry name" value="Bordetella uptake gene, domain 1"/>
    <property type="match status" value="1"/>
</dbReference>
<accession>A0A1W7A0J2</accession>
<dbReference type="STRING" id="1235591.CAK95_22260"/>
<evidence type="ECO:0000313" key="4">
    <source>
        <dbReference type="Proteomes" id="UP000194137"/>
    </source>
</evidence>
<dbReference type="Gene3D" id="3.40.190.10">
    <property type="entry name" value="Periplasmic binding protein-like II"/>
    <property type="match status" value="1"/>
</dbReference>
<dbReference type="PANTHER" id="PTHR42928">
    <property type="entry name" value="TRICARBOXYLATE-BINDING PROTEIN"/>
    <property type="match status" value="1"/>
</dbReference>
<dbReference type="EMBL" id="CP021112">
    <property type="protein sequence ID" value="ARQ03119.1"/>
    <property type="molecule type" value="Genomic_DNA"/>
</dbReference>
<dbReference type="Proteomes" id="UP000194137">
    <property type="component" value="Chromosome"/>
</dbReference>
<protein>
    <submittedName>
        <fullName evidence="3">Tripartite tricarboxylate transporter receptor protein</fullName>
    </submittedName>
</protein>
<evidence type="ECO:0000313" key="3">
    <source>
        <dbReference type="EMBL" id="ARQ03119.1"/>
    </source>
</evidence>
<feature type="chain" id="PRO_5012145259" evidence="2">
    <location>
        <begin position="35"/>
        <end position="334"/>
    </location>
</feature>
<dbReference type="InterPro" id="IPR005064">
    <property type="entry name" value="BUG"/>
</dbReference>
<keyword evidence="4" id="KW-1185">Reference proteome</keyword>
<comment type="similarity">
    <text evidence="1">Belongs to the UPF0065 (bug) family.</text>
</comment>
<dbReference type="PIRSF" id="PIRSF017082">
    <property type="entry name" value="YflP"/>
    <property type="match status" value="1"/>
</dbReference>
<reference evidence="3 4" key="1">
    <citation type="submission" date="2017-05" db="EMBL/GenBank/DDBJ databases">
        <title>Full genome sequence of Pseudorhodoplanes sinuspersici.</title>
        <authorList>
            <person name="Dastgheib S.M.M."/>
            <person name="Shavandi M."/>
            <person name="Tirandaz H."/>
        </authorList>
    </citation>
    <scope>NUCLEOTIDE SEQUENCE [LARGE SCALE GENOMIC DNA]</scope>
    <source>
        <strain evidence="3 4">RIPI110</strain>
    </source>
</reference>
<dbReference type="InterPro" id="IPR042100">
    <property type="entry name" value="Bug_dom1"/>
</dbReference>
<evidence type="ECO:0000256" key="2">
    <source>
        <dbReference type="SAM" id="SignalP"/>
    </source>
</evidence>
<keyword evidence="3" id="KW-0675">Receptor</keyword>
<name>A0A1W7A0J2_9HYPH</name>
<organism evidence="3 4">
    <name type="scientific">Pseudorhodoplanes sinuspersici</name>
    <dbReference type="NCBI Taxonomy" id="1235591"/>
    <lineage>
        <taxon>Bacteria</taxon>
        <taxon>Pseudomonadati</taxon>
        <taxon>Pseudomonadota</taxon>
        <taxon>Alphaproteobacteria</taxon>
        <taxon>Hyphomicrobiales</taxon>
        <taxon>Pseudorhodoplanes</taxon>
    </lineage>
</organism>
<dbReference type="Pfam" id="PF03401">
    <property type="entry name" value="TctC"/>
    <property type="match status" value="1"/>
</dbReference>
<dbReference type="SUPFAM" id="SSF53850">
    <property type="entry name" value="Periplasmic binding protein-like II"/>
    <property type="match status" value="1"/>
</dbReference>
<keyword evidence="2" id="KW-0732">Signal</keyword>
<dbReference type="AlphaFoldDB" id="A0A1W7A0J2"/>
<sequence>MMSHKHAAASRLLGKCLALAGLAAIALAPLPVQAQSKYPDRPVRVILPFGAGGVADITTRLVAEKLGDKLGQRFVVENNPGAGGVAAARAVMQSPADGYTLAVFSNGTAISVNLFKSLPFDPVKDFVPVSAMGYFDLIFVTNANGPYKTLGDFMKAAKEKPGALNVGTIAAGSTQNLGAELFKSVTGLDFVIVPFKTSGDVLVGLERDDVQMGTEFYAALRGGLDAKKFIPVAVSGLKRGEYLPDAPTVKEAGNVDFEATSWNAIFAKAGTPPEIVATLNKALNEVLADPEVRKKALEMGIEARGSTPQELEARLKSDIAKWGKVIDTAKIEKR</sequence>
<evidence type="ECO:0000256" key="1">
    <source>
        <dbReference type="ARBA" id="ARBA00006987"/>
    </source>
</evidence>